<dbReference type="PROSITE" id="PS50943">
    <property type="entry name" value="HTH_CROC1"/>
    <property type="match status" value="1"/>
</dbReference>
<dbReference type="InterPro" id="IPR010982">
    <property type="entry name" value="Lambda_DNA-bd_dom_sf"/>
</dbReference>
<keyword evidence="3" id="KW-1185">Reference proteome</keyword>
<dbReference type="OrthoDB" id="8908960at2"/>
<name>A0A103E7S3_9BURK</name>
<evidence type="ECO:0000259" key="1">
    <source>
        <dbReference type="PROSITE" id="PS50943"/>
    </source>
</evidence>
<evidence type="ECO:0000313" key="3">
    <source>
        <dbReference type="Proteomes" id="UP000062788"/>
    </source>
</evidence>
<dbReference type="AlphaFoldDB" id="A0A103E7S3"/>
<sequence>MPQHNAAMPKPKSEKSIAFSKRLKHAVKNTVGRALRPKEFILEFQFRHHGEPVSTQAIYKWLNGTVIPKSENMATLVEWLKVDEHWLRYGPSPSAANPQAGSRDTKYPLQQETIELATKIESLSPNDRHMMEELVDRLYDGPPKPRDD</sequence>
<protein>
    <recommendedName>
        <fullName evidence="1">HTH cro/C1-type domain-containing protein</fullName>
    </recommendedName>
</protein>
<proteinExistence type="predicted"/>
<dbReference type="Proteomes" id="UP000062788">
    <property type="component" value="Unassembled WGS sequence"/>
</dbReference>
<dbReference type="Gene3D" id="1.10.260.40">
    <property type="entry name" value="lambda repressor-like DNA-binding domains"/>
    <property type="match status" value="1"/>
</dbReference>
<dbReference type="GO" id="GO:0003677">
    <property type="term" value="F:DNA binding"/>
    <property type="evidence" value="ECO:0007669"/>
    <property type="project" value="InterPro"/>
</dbReference>
<feature type="domain" description="HTH cro/C1-type" evidence="1">
    <location>
        <begin position="53"/>
        <end position="87"/>
    </location>
</feature>
<organism evidence="2 3">
    <name type="scientific">Burkholderia singularis</name>
    <dbReference type="NCBI Taxonomy" id="1503053"/>
    <lineage>
        <taxon>Bacteria</taxon>
        <taxon>Pseudomonadati</taxon>
        <taxon>Pseudomonadota</taxon>
        <taxon>Betaproteobacteria</taxon>
        <taxon>Burkholderiales</taxon>
        <taxon>Burkholderiaceae</taxon>
        <taxon>Burkholderia</taxon>
        <taxon>pseudomallei group</taxon>
    </lineage>
</organism>
<accession>A0A103E7S3</accession>
<evidence type="ECO:0000313" key="2">
    <source>
        <dbReference type="EMBL" id="KVE29972.1"/>
    </source>
</evidence>
<gene>
    <name evidence="2" type="ORF">WS67_03635</name>
</gene>
<comment type="caution">
    <text evidence="2">The sequence shown here is derived from an EMBL/GenBank/DDBJ whole genome shotgun (WGS) entry which is preliminary data.</text>
</comment>
<dbReference type="EMBL" id="LOWA01000008">
    <property type="protein sequence ID" value="KVE29972.1"/>
    <property type="molecule type" value="Genomic_DNA"/>
</dbReference>
<dbReference type="InterPro" id="IPR001387">
    <property type="entry name" value="Cro/C1-type_HTH"/>
</dbReference>
<reference evidence="2 3" key="1">
    <citation type="submission" date="2015-11" db="EMBL/GenBank/DDBJ databases">
        <title>Expanding the genomic diversity of Burkholderia species for the development of highly accurate diagnostics.</title>
        <authorList>
            <person name="Sahl J."/>
            <person name="Keim P."/>
            <person name="Wagner D."/>
        </authorList>
    </citation>
    <scope>NUCLEOTIDE SEQUENCE [LARGE SCALE GENOMIC DNA]</scope>
    <source>
        <strain evidence="2 3">TSV85</strain>
    </source>
</reference>